<feature type="domain" description="Methyl-accepting transducer" evidence="13">
    <location>
        <begin position="271"/>
        <end position="500"/>
    </location>
</feature>
<protein>
    <submittedName>
        <fullName evidence="14">Aerotaxis receptor protein</fullName>
    </submittedName>
</protein>
<keyword evidence="7 12" id="KW-1133">Transmembrane helix</keyword>
<dbReference type="InterPro" id="IPR004090">
    <property type="entry name" value="Chemotax_Me-accpt_rcpt"/>
</dbReference>
<comment type="subcellular location">
    <subcellularLocation>
        <location evidence="1">Cell inner membrane</location>
        <topology evidence="1">Multi-pass membrane protein</topology>
    </subcellularLocation>
</comment>
<dbReference type="SUPFAM" id="SSF58104">
    <property type="entry name" value="Methyl-accepting chemotaxis protein (MCP) signaling domain"/>
    <property type="match status" value="1"/>
</dbReference>
<evidence type="ECO:0000256" key="3">
    <source>
        <dbReference type="ARBA" id="ARBA00022481"/>
    </source>
</evidence>
<dbReference type="InterPro" id="IPR035965">
    <property type="entry name" value="PAS-like_dom_sf"/>
</dbReference>
<sequence>MRNNQPVTNNEFFFDDDATLVSTTDQESLITYANDAFIHVSGFSESELHNQPHNIVRHPDMPKAAFADMWATLQQGKPWSALVKNRRKNGDFYWVRSNVTPVVRDGITRGYMSVRTKPSTGEINYANNLYNKLLSDSGRYYSFKNGMIVRKGWRRLLTLDKTIPIRWRIRLYLSSLLPLFIIANWLLGIDSITSLISSSILTVALLAMIFIFDRKISAPIENISKQAINVVTGSCHKIEQSERVDEIGMTLRSISQLGLMFRWLVNDVSNQASVVLKKSSDIAQNNKSLSKHTENSNINIQQTAAAMNELIATVKSNAETSQEVKEISEKTQDTALNSEKIMVKMMEMMSEISDSSKRIATITSVIDSIAFQTNILALNAAVEAARAGEQGKGFSVVAGEVRHLAQRSAKAANEIKELIESSSNKVTAGTEYTEKTGKSMGEVLSKVKGMAELITQISAATSEQFIALQEISSAVENLDNISNKNSARVSQNAMASTELAHQANRLSDAINVFR</sequence>
<dbReference type="GO" id="GO:0052131">
    <property type="term" value="P:positive aerotaxis"/>
    <property type="evidence" value="ECO:0007669"/>
    <property type="project" value="UniProtKB-ARBA"/>
</dbReference>
<dbReference type="InterPro" id="IPR004089">
    <property type="entry name" value="MCPsignal_dom"/>
</dbReference>
<evidence type="ECO:0000256" key="10">
    <source>
        <dbReference type="ARBA" id="ARBA00029447"/>
    </source>
</evidence>
<keyword evidence="4" id="KW-0145">Chemotaxis</keyword>
<dbReference type="Gene3D" id="1.10.287.950">
    <property type="entry name" value="Methyl-accepting chemotaxis protein"/>
    <property type="match status" value="1"/>
</dbReference>
<accession>A0A380CA92</accession>
<evidence type="ECO:0000259" key="13">
    <source>
        <dbReference type="PROSITE" id="PS50111"/>
    </source>
</evidence>
<dbReference type="CDD" id="cd11386">
    <property type="entry name" value="MCP_signal"/>
    <property type="match status" value="1"/>
</dbReference>
<keyword evidence="14" id="KW-0675">Receptor</keyword>
<evidence type="ECO:0000256" key="5">
    <source>
        <dbReference type="ARBA" id="ARBA00022519"/>
    </source>
</evidence>
<dbReference type="AlphaFoldDB" id="A0A380CA92"/>
<evidence type="ECO:0000256" key="8">
    <source>
        <dbReference type="ARBA" id="ARBA00023136"/>
    </source>
</evidence>
<dbReference type="InterPro" id="IPR013655">
    <property type="entry name" value="PAS_fold_3"/>
</dbReference>
<dbReference type="GO" id="GO:0005886">
    <property type="term" value="C:plasma membrane"/>
    <property type="evidence" value="ECO:0007669"/>
    <property type="project" value="UniProtKB-SubCell"/>
</dbReference>
<dbReference type="FunFam" id="1.10.287.950:FF:000001">
    <property type="entry name" value="Methyl-accepting chemotaxis sensory transducer"/>
    <property type="match status" value="1"/>
</dbReference>
<keyword evidence="8 12" id="KW-0472">Membrane</keyword>
<dbReference type="Gene3D" id="3.30.450.20">
    <property type="entry name" value="PAS domain"/>
    <property type="match status" value="1"/>
</dbReference>
<evidence type="ECO:0000313" key="15">
    <source>
        <dbReference type="Proteomes" id="UP000255509"/>
    </source>
</evidence>
<keyword evidence="6 12" id="KW-0812">Transmembrane</keyword>
<evidence type="ECO:0000256" key="6">
    <source>
        <dbReference type="ARBA" id="ARBA00022692"/>
    </source>
</evidence>
<dbReference type="Pfam" id="PF08447">
    <property type="entry name" value="PAS_3"/>
    <property type="match status" value="1"/>
</dbReference>
<proteinExistence type="inferred from homology"/>
<dbReference type="Pfam" id="PF00015">
    <property type="entry name" value="MCPsignal"/>
    <property type="match status" value="1"/>
</dbReference>
<dbReference type="InterPro" id="IPR051310">
    <property type="entry name" value="MCP_chemotaxis"/>
</dbReference>
<evidence type="ECO:0000256" key="2">
    <source>
        <dbReference type="ARBA" id="ARBA00022475"/>
    </source>
</evidence>
<dbReference type="InterPro" id="IPR000014">
    <property type="entry name" value="PAS"/>
</dbReference>
<name>A0A380CA92_SALET</name>
<evidence type="ECO:0000256" key="11">
    <source>
        <dbReference type="PROSITE-ProRule" id="PRU00284"/>
    </source>
</evidence>
<dbReference type="PANTHER" id="PTHR43531">
    <property type="entry name" value="PROTEIN ICFG"/>
    <property type="match status" value="1"/>
</dbReference>
<organism evidence="14 15">
    <name type="scientific">Salmonella enterica I</name>
    <dbReference type="NCBI Taxonomy" id="59201"/>
    <lineage>
        <taxon>Bacteria</taxon>
        <taxon>Pseudomonadati</taxon>
        <taxon>Pseudomonadota</taxon>
        <taxon>Gammaproteobacteria</taxon>
        <taxon>Enterobacterales</taxon>
        <taxon>Enterobacteriaceae</taxon>
        <taxon>Salmonella</taxon>
    </lineage>
</organism>
<comment type="similarity">
    <text evidence="10">Belongs to the methyl-accepting chemotaxis (MCP) protein family.</text>
</comment>
<feature type="transmembrane region" description="Helical" evidence="12">
    <location>
        <begin position="171"/>
        <end position="189"/>
    </location>
</feature>
<evidence type="ECO:0000256" key="9">
    <source>
        <dbReference type="ARBA" id="ARBA00023224"/>
    </source>
</evidence>
<keyword evidence="2" id="KW-1003">Cell membrane</keyword>
<dbReference type="CDD" id="cd00130">
    <property type="entry name" value="PAS"/>
    <property type="match status" value="1"/>
</dbReference>
<feature type="transmembrane region" description="Helical" evidence="12">
    <location>
        <begin position="195"/>
        <end position="212"/>
    </location>
</feature>
<evidence type="ECO:0000256" key="4">
    <source>
        <dbReference type="ARBA" id="ARBA00022500"/>
    </source>
</evidence>
<evidence type="ECO:0000313" key="14">
    <source>
        <dbReference type="EMBL" id="SUJ15278.1"/>
    </source>
</evidence>
<dbReference type="PROSITE" id="PS50111">
    <property type="entry name" value="CHEMOTAXIS_TRANSDUC_2"/>
    <property type="match status" value="1"/>
</dbReference>
<evidence type="ECO:0000256" key="7">
    <source>
        <dbReference type="ARBA" id="ARBA00022989"/>
    </source>
</evidence>
<keyword evidence="5" id="KW-0997">Cell inner membrane</keyword>
<dbReference type="NCBIfam" id="TIGR00229">
    <property type="entry name" value="sensory_box"/>
    <property type="match status" value="1"/>
</dbReference>
<keyword evidence="3" id="KW-0488">Methylation</keyword>
<dbReference type="Proteomes" id="UP000255509">
    <property type="component" value="Unassembled WGS sequence"/>
</dbReference>
<reference evidence="14 15" key="1">
    <citation type="submission" date="2018-06" db="EMBL/GenBank/DDBJ databases">
        <authorList>
            <consortium name="Pathogen Informatics"/>
            <person name="Doyle S."/>
        </authorList>
    </citation>
    <scope>NUCLEOTIDE SEQUENCE [LARGE SCALE GENOMIC DNA]</scope>
    <source>
        <strain evidence="14 15">NCTC8258</strain>
    </source>
</reference>
<evidence type="ECO:0000256" key="1">
    <source>
        <dbReference type="ARBA" id="ARBA00004429"/>
    </source>
</evidence>
<dbReference type="PANTHER" id="PTHR43531:SF7">
    <property type="entry name" value="AEROTAXIS RECEPTOR"/>
    <property type="match status" value="1"/>
</dbReference>
<dbReference type="PRINTS" id="PR00260">
    <property type="entry name" value="CHEMTRNSDUCR"/>
</dbReference>
<dbReference type="SUPFAM" id="SSF55785">
    <property type="entry name" value="PYP-like sensor domain (PAS domain)"/>
    <property type="match status" value="1"/>
</dbReference>
<dbReference type="SMART" id="SM00283">
    <property type="entry name" value="MA"/>
    <property type="match status" value="1"/>
</dbReference>
<dbReference type="GO" id="GO:0007165">
    <property type="term" value="P:signal transduction"/>
    <property type="evidence" value="ECO:0007669"/>
    <property type="project" value="UniProtKB-KW"/>
</dbReference>
<dbReference type="GO" id="GO:0004888">
    <property type="term" value="F:transmembrane signaling receptor activity"/>
    <property type="evidence" value="ECO:0007669"/>
    <property type="project" value="InterPro"/>
</dbReference>
<dbReference type="EMBL" id="UGXS01000006">
    <property type="protein sequence ID" value="SUJ15278.1"/>
    <property type="molecule type" value="Genomic_DNA"/>
</dbReference>
<gene>
    <name evidence="14" type="primary">aer_3</name>
    <name evidence="14" type="ORF">NCTC8258_06834</name>
</gene>
<keyword evidence="9 11" id="KW-0807">Transducer</keyword>
<evidence type="ECO:0000256" key="12">
    <source>
        <dbReference type="SAM" id="Phobius"/>
    </source>
</evidence>
<dbReference type="FunFam" id="3.30.450.20:FF:000046">
    <property type="entry name" value="Aerotaxis sensor receptor"/>
    <property type="match status" value="1"/>
</dbReference>